<dbReference type="GO" id="GO:0050830">
    <property type="term" value="P:defense response to Gram-positive bacterium"/>
    <property type="evidence" value="ECO:0007669"/>
    <property type="project" value="Ensembl"/>
</dbReference>
<dbReference type="PANTHER" id="PTHR10583:SF1">
    <property type="entry name" value="CHROMOGRANIN-A"/>
    <property type="match status" value="1"/>
</dbReference>
<evidence type="ECO:0000313" key="11">
    <source>
        <dbReference type="Ensembl" id="ENSCHIP00000014620.1"/>
    </source>
</evidence>
<keyword evidence="3" id="KW-0964">Secreted</keyword>
<dbReference type="GO" id="GO:0033366">
    <property type="term" value="P:protein localization to secretory granule"/>
    <property type="evidence" value="ECO:0007669"/>
    <property type="project" value="Ensembl"/>
</dbReference>
<feature type="compositionally biased region" description="Acidic residues" evidence="10">
    <location>
        <begin position="307"/>
        <end position="318"/>
    </location>
</feature>
<dbReference type="GeneTree" id="ENSGT00940000154206"/>
<dbReference type="Ensembl" id="ENSCHIT00000022419.1">
    <property type="protein sequence ID" value="ENSCHIP00000014620.1"/>
    <property type="gene ID" value="ENSCHIG00000015583.1"/>
</dbReference>
<dbReference type="AlphaFoldDB" id="A0A452ERA2"/>
<comment type="similarity">
    <text evidence="2">Belongs to the chromogranin/secretogranin protein family.</text>
</comment>
<reference evidence="11" key="3">
    <citation type="submission" date="2025-09" db="UniProtKB">
        <authorList>
            <consortium name="Ensembl"/>
        </authorList>
    </citation>
    <scope>IDENTIFICATION</scope>
</reference>
<dbReference type="STRING" id="9925.ENSCHIP00000014620"/>
<feature type="region of interest" description="Disordered" evidence="10">
    <location>
        <begin position="24"/>
        <end position="66"/>
    </location>
</feature>
<dbReference type="PROSITE" id="PS00422">
    <property type="entry name" value="GRANINS_1"/>
    <property type="match status" value="1"/>
</dbReference>
<reference evidence="11" key="2">
    <citation type="submission" date="2025-08" db="UniProtKB">
        <authorList>
            <consortium name="Ensembl"/>
        </authorList>
    </citation>
    <scope>IDENTIFICATION</scope>
</reference>
<feature type="compositionally biased region" description="Basic and acidic residues" evidence="10">
    <location>
        <begin position="491"/>
        <end position="508"/>
    </location>
</feature>
<keyword evidence="4" id="KW-0165">Cleavage on pair of basic residues</keyword>
<dbReference type="PRINTS" id="PR00659">
    <property type="entry name" value="CHROMOGRANIN"/>
</dbReference>
<evidence type="ECO:0000256" key="2">
    <source>
        <dbReference type="ARBA" id="ARBA00005723"/>
    </source>
</evidence>
<evidence type="ECO:0000256" key="10">
    <source>
        <dbReference type="SAM" id="MobiDB-lite"/>
    </source>
</evidence>
<protein>
    <recommendedName>
        <fullName evidence="9">Chromogranin-A</fullName>
    </recommendedName>
</protein>
<feature type="compositionally biased region" description="Basic and acidic residues" evidence="10">
    <location>
        <begin position="409"/>
        <end position="437"/>
    </location>
</feature>
<evidence type="ECO:0000256" key="9">
    <source>
        <dbReference type="ARBA" id="ARBA00040787"/>
    </source>
</evidence>
<organism evidence="11 12">
    <name type="scientific">Capra hircus</name>
    <name type="common">Goat</name>
    <dbReference type="NCBI Taxonomy" id="9925"/>
    <lineage>
        <taxon>Eukaryota</taxon>
        <taxon>Metazoa</taxon>
        <taxon>Chordata</taxon>
        <taxon>Craniata</taxon>
        <taxon>Vertebrata</taxon>
        <taxon>Euteleostomi</taxon>
        <taxon>Mammalia</taxon>
        <taxon>Eutheria</taxon>
        <taxon>Laurasiatheria</taxon>
        <taxon>Artiodactyla</taxon>
        <taxon>Ruminantia</taxon>
        <taxon>Pecora</taxon>
        <taxon>Bovidae</taxon>
        <taxon>Caprinae</taxon>
        <taxon>Capra</taxon>
    </lineage>
</organism>
<evidence type="ECO:0000256" key="4">
    <source>
        <dbReference type="ARBA" id="ARBA00022685"/>
    </source>
</evidence>
<keyword evidence="12" id="KW-1185">Reference proteome</keyword>
<accession>A0A452ERA2</accession>
<dbReference type="Proteomes" id="UP000291000">
    <property type="component" value="Chromosome 21"/>
</dbReference>
<feature type="region of interest" description="Disordered" evidence="10">
    <location>
        <begin position="178"/>
        <end position="512"/>
    </location>
</feature>
<dbReference type="GO" id="GO:2000707">
    <property type="term" value="P:positive regulation of dense core granule biogenesis"/>
    <property type="evidence" value="ECO:0007669"/>
    <property type="project" value="Ensembl"/>
</dbReference>
<evidence type="ECO:0000256" key="3">
    <source>
        <dbReference type="ARBA" id="ARBA00022525"/>
    </source>
</evidence>
<comment type="function">
    <text evidence="7">Strongly inhibits glucose induced insulin release from the pancreas.</text>
</comment>
<dbReference type="GO" id="GO:0002551">
    <property type="term" value="P:mast cell chemotaxis"/>
    <property type="evidence" value="ECO:0007669"/>
    <property type="project" value="Ensembl"/>
</dbReference>
<dbReference type="GO" id="GO:0033604">
    <property type="term" value="P:negative regulation of catecholamine secretion"/>
    <property type="evidence" value="ECO:0007669"/>
    <property type="project" value="Ensembl"/>
</dbReference>
<dbReference type="InterPro" id="IPR018054">
    <property type="entry name" value="Chromogranin_CS"/>
</dbReference>
<dbReference type="GO" id="GO:0050829">
    <property type="term" value="P:defense response to Gram-negative bacterium"/>
    <property type="evidence" value="ECO:0007669"/>
    <property type="project" value="Ensembl"/>
</dbReference>
<dbReference type="InterPro" id="IPR001819">
    <property type="entry name" value="Chromogranin_AB"/>
</dbReference>
<dbReference type="GO" id="GO:0005615">
    <property type="term" value="C:extracellular space"/>
    <property type="evidence" value="ECO:0007669"/>
    <property type="project" value="TreeGrafter"/>
</dbReference>
<evidence type="ECO:0000313" key="12">
    <source>
        <dbReference type="Proteomes" id="UP000291000"/>
    </source>
</evidence>
<sequence>MGKGVGAGPMTSFPGSGYISGARACPSAAVPEPSAEGGSTDRRTRRPCTTKPHPRAGVAAARPERAVQPALARARALAGPRPPAARRPGFAMRSAAVLALLLCAGQVIALPVNSPMNKGDTEVMKCIVEVISDTLSKPSPMPVSKECFETLRGDERILSILRHQNLLKELQDLALQGARERTQQQKQRSSYEDGPSEGLEKPDGQAKPKEGMEEVSSKDAAEKRDDSKEVEKSDEDSDGDRPQASPELGPGFKVEEEEAPSNAHPLASLPSPKHPGPQAKEDSEGPSQGPAGREKGLSAEQGRQTEREEEEEKGEEAEAGEKAVPEEESPTTAAFKPPPSLGNKETQRAAPGWPEALAVDGARKMGAEEAKSREGKGEWAHSRQEEEEMAGAQVLFRGGKSGEPEQEEQLSKEWEDAKRWSKMDQLAKELTAEKRLEGEEEEEDPDRSMRLSFQARGYGFRGPGLQLRRGWRPNSREDSVEAGLPLQVRGYPEEKKEEEGSANRRPEDQELESLSAIEAELEKVSNQLEELRRG</sequence>
<evidence type="ECO:0000256" key="8">
    <source>
        <dbReference type="ARBA" id="ARBA00037849"/>
    </source>
</evidence>
<evidence type="ECO:0000256" key="1">
    <source>
        <dbReference type="ARBA" id="ARBA00004613"/>
    </source>
</evidence>
<dbReference type="Pfam" id="PF01271">
    <property type="entry name" value="Granin"/>
    <property type="match status" value="1"/>
</dbReference>
<dbReference type="OMA" id="KVMTCIA"/>
<dbReference type="Bgee" id="ENSCHIG00000015583">
    <property type="expression patterns" value="Expressed in adrenal gland and 16 other cell types or tissues"/>
</dbReference>
<proteinExistence type="inferred from homology"/>
<dbReference type="PANTHER" id="PTHR10583">
    <property type="entry name" value="CHROMOGRANIN"/>
    <property type="match status" value="1"/>
</dbReference>
<dbReference type="GO" id="GO:0098992">
    <property type="term" value="C:neuronal dense core vesicle"/>
    <property type="evidence" value="ECO:0007669"/>
    <property type="project" value="UniProtKB-SubCell"/>
</dbReference>
<feature type="compositionally biased region" description="Basic and acidic residues" evidence="10">
    <location>
        <begin position="361"/>
        <end position="384"/>
    </location>
</feature>
<feature type="compositionally biased region" description="Basic and acidic residues" evidence="10">
    <location>
        <begin position="198"/>
        <end position="231"/>
    </location>
</feature>
<dbReference type="GO" id="GO:0046676">
    <property type="term" value="P:negative regulation of insulin secretion"/>
    <property type="evidence" value="ECO:0007669"/>
    <property type="project" value="TreeGrafter"/>
</dbReference>
<dbReference type="GO" id="GO:0042583">
    <property type="term" value="C:chromaffin granule"/>
    <property type="evidence" value="ECO:0007669"/>
    <property type="project" value="TreeGrafter"/>
</dbReference>
<dbReference type="GO" id="GO:0048471">
    <property type="term" value="C:perinuclear region of cytoplasm"/>
    <property type="evidence" value="ECO:0007669"/>
    <property type="project" value="Ensembl"/>
</dbReference>
<keyword evidence="6" id="KW-0968">Cytoplasmic vesicle</keyword>
<dbReference type="InterPro" id="IPR001990">
    <property type="entry name" value="Granin"/>
</dbReference>
<dbReference type="GO" id="GO:0043303">
    <property type="term" value="P:mast cell degranulation"/>
    <property type="evidence" value="ECO:0007669"/>
    <property type="project" value="Ensembl"/>
</dbReference>
<dbReference type="GO" id="GO:0086030">
    <property type="term" value="P:adenylate cyclase-activating adrenergic receptor signaling pathway involved in cardiac muscle relaxation"/>
    <property type="evidence" value="ECO:0007669"/>
    <property type="project" value="TreeGrafter"/>
</dbReference>
<gene>
    <name evidence="11" type="primary">CHGA</name>
</gene>
<evidence type="ECO:0000256" key="5">
    <source>
        <dbReference type="ARBA" id="ARBA00023157"/>
    </source>
</evidence>
<feature type="compositionally biased region" description="Basic residues" evidence="10">
    <location>
        <begin position="43"/>
        <end position="54"/>
    </location>
</feature>
<dbReference type="EMBL" id="LWLT01000019">
    <property type="status" value="NOT_ANNOTATED_CDS"/>
    <property type="molecule type" value="Genomic_DNA"/>
</dbReference>
<comment type="subcellular location">
    <subcellularLocation>
        <location evidence="8">Cytoplasmic vesicle</location>
        <location evidence="8">Secretory vesicle</location>
        <location evidence="8">Neuronal dense core vesicle</location>
    </subcellularLocation>
    <subcellularLocation>
        <location evidence="1">Secreted</location>
    </subcellularLocation>
</comment>
<evidence type="ECO:0000256" key="7">
    <source>
        <dbReference type="ARBA" id="ARBA00037544"/>
    </source>
</evidence>
<dbReference type="PROSITE" id="PS00423">
    <property type="entry name" value="GRANINS_2"/>
    <property type="match status" value="1"/>
</dbReference>
<reference evidence="11 12" key="1">
    <citation type="submission" date="2016-04" db="EMBL/GenBank/DDBJ databases">
        <title>Polished mammalian reference genomes with single-molecule sequencing and chromosome conformation capture applied to the Capra hircus genome.</title>
        <authorList>
            <person name="Bickhart D.M."/>
            <person name="Koren S."/>
            <person name="Rosen B."/>
            <person name="Hastie A."/>
            <person name="Liachko I."/>
            <person name="Sullivan S.T."/>
            <person name="Burton J."/>
            <person name="Sayre B.L."/>
            <person name="Huson H.J."/>
            <person name="Lee J."/>
            <person name="Lam E."/>
            <person name="Kelley C.M."/>
            <person name="Hutchison J.L."/>
            <person name="Zhou Y."/>
            <person name="Sun J."/>
            <person name="Crisa A."/>
            <person name="Schwartz J.C."/>
            <person name="Hammond J.A."/>
            <person name="Schroeder S.G."/>
            <person name="Liu G.E."/>
            <person name="Dunham M."/>
            <person name="Shendure J."/>
            <person name="Sonstegard T.S."/>
            <person name="Phillippy A.M."/>
            <person name="Van Tassell C.P."/>
            <person name="Smith T.P."/>
        </authorList>
    </citation>
    <scope>NUCLEOTIDE SEQUENCE [LARGE SCALE GENOMIC DNA]</scope>
</reference>
<evidence type="ECO:0000256" key="6">
    <source>
        <dbReference type="ARBA" id="ARBA00023329"/>
    </source>
</evidence>
<name>A0A452ERA2_CAPHI</name>
<keyword evidence="5" id="KW-1015">Disulfide bond</keyword>